<sequence length="754" mass="85240">MKDQNDRVIADLIARLPGIQIDDNGAISYNGKRISTVYIDGDNLLDGKYRTATNNVPVDAVEQVQVIERDQPIKALNGYTVASNVALNLKITEHARTVTINTGALGVGNKAYTGELNNLILKKGIKSVNNIKANNIGQNLQAEQAAIGVSYSSSEIGLKTPTPYLTMMSGVTPTLNEKYHLINNDNAGNVNALYKLKSDWTLRLNMAVLELRRKYNYSNSVNYFLPNADTVRYQEIQHTTERLSQWQIGAQIEKNSNSVYLKSNTKLDLPNWYRSGGTNQNNLAFKQIQPTNQLSLSNETNLTKAMGVDQVLQYNSVLQFYKTNENLKISPGIQQEIVNDSIDYMLLDQQVSTKNLFVNQSATYKTKFARFVLSTSLGINYEHNTLLTDLHKTDSLNSSNTVGIDFRNNVVFKNMGLYGKAALIYLFKKGSLSLEASPSYNFINYNAADAEQNTFFRFNPALDYRNRIGKYSELDFRYSQQSIFGEIDDIYTGTILTNYRQFSTNNTPLPQTDLHSIWARFAYRKPISMLFYAVSLNYDRSSQNFINSYIIDAGVTKTIAIDYQNATDKYAFSGNISKYIFWIGANISAGANIGLQKGNSLYNNEIANFHAYHVNISLTARKKIWSKITVSLTGDLGGLTHEQSTSQDLVIRNISKLNKVKAEFQHNLSDQIAYTIVNNFTSYKQASTQPVKNNFLDLNLKYSPIKWKSFFELQCINLINQKLYQHIHADANQLSVFQLPLRSRTLLLKYSFTF</sequence>
<protein>
    <submittedName>
        <fullName evidence="1">Plug domain-containing protein</fullName>
    </submittedName>
</protein>
<gene>
    <name evidence="1" type="ORF">PQ465_08585</name>
</gene>
<evidence type="ECO:0000313" key="1">
    <source>
        <dbReference type="EMBL" id="WDF70418.1"/>
    </source>
</evidence>
<name>A0ABY7WML4_9SPHI</name>
<proteinExistence type="predicted"/>
<dbReference type="Proteomes" id="UP001221558">
    <property type="component" value="Chromosome"/>
</dbReference>
<accession>A0ABY7WML4</accession>
<dbReference type="EMBL" id="CP117880">
    <property type="protein sequence ID" value="WDF70418.1"/>
    <property type="molecule type" value="Genomic_DNA"/>
</dbReference>
<dbReference type="RefSeq" id="WP_274269127.1">
    <property type="nucleotide sequence ID" value="NZ_CP117880.1"/>
</dbReference>
<keyword evidence="2" id="KW-1185">Reference proteome</keyword>
<reference evidence="1 2" key="1">
    <citation type="submission" date="2023-02" db="EMBL/GenBank/DDBJ databases">
        <title>Genome sequence of Sphingobacterium sp. KACC 22765.</title>
        <authorList>
            <person name="Kim S."/>
            <person name="Heo J."/>
            <person name="Kwon S.-W."/>
        </authorList>
    </citation>
    <scope>NUCLEOTIDE SEQUENCE [LARGE SCALE GENOMIC DNA]</scope>
    <source>
        <strain evidence="1 2">KACC 22765</strain>
    </source>
</reference>
<organism evidence="1 2">
    <name type="scientific">Sphingobacterium oryzagri</name>
    <dbReference type="NCBI Taxonomy" id="3025669"/>
    <lineage>
        <taxon>Bacteria</taxon>
        <taxon>Pseudomonadati</taxon>
        <taxon>Bacteroidota</taxon>
        <taxon>Sphingobacteriia</taxon>
        <taxon>Sphingobacteriales</taxon>
        <taxon>Sphingobacteriaceae</taxon>
        <taxon>Sphingobacterium</taxon>
    </lineage>
</organism>
<evidence type="ECO:0000313" key="2">
    <source>
        <dbReference type="Proteomes" id="UP001221558"/>
    </source>
</evidence>
<dbReference type="SUPFAM" id="SSF56935">
    <property type="entry name" value="Porins"/>
    <property type="match status" value="1"/>
</dbReference>